<reference evidence="1 2" key="1">
    <citation type="journal article" date="2019" name="Int. J. Syst. Evol. Microbiol.">
        <title>The Global Catalogue of Microorganisms (GCM) 10K type strain sequencing project: providing services to taxonomists for standard genome sequencing and annotation.</title>
        <authorList>
            <consortium name="The Broad Institute Genomics Platform"/>
            <consortium name="The Broad Institute Genome Sequencing Center for Infectious Disease"/>
            <person name="Wu L."/>
            <person name="Ma J."/>
        </authorList>
    </citation>
    <scope>NUCLEOTIDE SEQUENCE [LARGE SCALE GENOMIC DNA]</scope>
    <source>
        <strain evidence="1 2">CGMCC 1.12562</strain>
    </source>
</reference>
<dbReference type="EMBL" id="JBHRWN010000002">
    <property type="protein sequence ID" value="MFC3476372.1"/>
    <property type="molecule type" value="Genomic_DNA"/>
</dbReference>
<dbReference type="SUPFAM" id="SSF53448">
    <property type="entry name" value="Nucleotide-diphospho-sugar transferases"/>
    <property type="match status" value="1"/>
</dbReference>
<organism evidence="1 2">
    <name type="scientific">Halobacterium litoreum</name>
    <dbReference type="NCBI Taxonomy" id="2039234"/>
    <lineage>
        <taxon>Archaea</taxon>
        <taxon>Methanobacteriati</taxon>
        <taxon>Methanobacteriota</taxon>
        <taxon>Stenosarchaea group</taxon>
        <taxon>Halobacteria</taxon>
        <taxon>Halobacteriales</taxon>
        <taxon>Halobacteriaceae</taxon>
        <taxon>Halobacterium</taxon>
    </lineage>
</organism>
<proteinExistence type="predicted"/>
<dbReference type="InterPro" id="IPR029044">
    <property type="entry name" value="Nucleotide-diphossugar_trans"/>
</dbReference>
<sequence>MTNEETVFAITADQGAFGNQALALARSIQTHHPDAGIVVFVPETGARHMSSGLLEGLGEIATVEIGPYPDPEYPISAQLRAFELAAERSGVERAVMLDTDIILLDSLTFSADDAALSARPCTLRGSFWTNNVSIPVWETLYERYGFDEPTRRVSSVLGGELPYPFYNSAVVVAHDLSIPKRLLDVTMDIRSENSNNIVESAGNETPLFYSDQVALSLLAQEYPFTQLLLKNNYPVTAFLRIPSSVAGLHYGDRKLLSTALPQTEWDEYAELLELESDTKNWMRRALSVGWFRVANRIPYRFQTFLRRVANSRHAP</sequence>
<accession>A0ABD5NAN9</accession>
<dbReference type="Proteomes" id="UP001595660">
    <property type="component" value="Unassembled WGS sequence"/>
</dbReference>
<dbReference type="GeneID" id="69117719"/>
<dbReference type="Gene3D" id="3.90.550.10">
    <property type="entry name" value="Spore Coat Polysaccharide Biosynthesis Protein SpsA, Chain A"/>
    <property type="match status" value="1"/>
</dbReference>
<evidence type="ECO:0008006" key="3">
    <source>
        <dbReference type="Google" id="ProtNLM"/>
    </source>
</evidence>
<comment type="caution">
    <text evidence="1">The sequence shown here is derived from an EMBL/GenBank/DDBJ whole genome shotgun (WGS) entry which is preliminary data.</text>
</comment>
<dbReference type="AlphaFoldDB" id="A0ABD5NAN9"/>
<dbReference type="RefSeq" id="WP_232572477.1">
    <property type="nucleotide sequence ID" value="NZ_CP089466.1"/>
</dbReference>
<gene>
    <name evidence="1" type="ORF">ACFOKC_01400</name>
</gene>
<name>A0ABD5NAN9_9EURY</name>
<evidence type="ECO:0000313" key="2">
    <source>
        <dbReference type="Proteomes" id="UP001595660"/>
    </source>
</evidence>
<keyword evidence="2" id="KW-1185">Reference proteome</keyword>
<protein>
    <recommendedName>
        <fullName evidence="3">Glycosyl transferase family 8</fullName>
    </recommendedName>
</protein>
<evidence type="ECO:0000313" key="1">
    <source>
        <dbReference type="EMBL" id="MFC3476372.1"/>
    </source>
</evidence>